<keyword evidence="2" id="KW-0812">Transmembrane</keyword>
<evidence type="ECO:0000256" key="3">
    <source>
        <dbReference type="ARBA" id="ARBA00022989"/>
    </source>
</evidence>
<dbReference type="EMBL" id="CAXAMM010043128">
    <property type="protein sequence ID" value="CAK9108622.1"/>
    <property type="molecule type" value="Genomic_DNA"/>
</dbReference>
<name>A0ABP0S8C7_9DINO</name>
<accession>A0ABP0S8C7</accession>
<dbReference type="InterPro" id="IPR023271">
    <property type="entry name" value="Aquaporin-like"/>
</dbReference>
<feature type="region of interest" description="Disordered" evidence="6">
    <location>
        <begin position="285"/>
        <end position="318"/>
    </location>
</feature>
<evidence type="ECO:0000256" key="1">
    <source>
        <dbReference type="ARBA" id="ARBA00004141"/>
    </source>
</evidence>
<keyword evidence="4" id="KW-0472">Membrane</keyword>
<keyword evidence="3" id="KW-1133">Transmembrane helix</keyword>
<organism evidence="7 8">
    <name type="scientific">Durusdinium trenchii</name>
    <dbReference type="NCBI Taxonomy" id="1381693"/>
    <lineage>
        <taxon>Eukaryota</taxon>
        <taxon>Sar</taxon>
        <taxon>Alveolata</taxon>
        <taxon>Dinophyceae</taxon>
        <taxon>Suessiales</taxon>
        <taxon>Symbiodiniaceae</taxon>
        <taxon>Durusdinium</taxon>
    </lineage>
</organism>
<dbReference type="SUPFAM" id="SSF81338">
    <property type="entry name" value="Aquaporin-like"/>
    <property type="match status" value="1"/>
</dbReference>
<gene>
    <name evidence="7" type="ORF">SCF082_LOCUS50512</name>
</gene>
<keyword evidence="5" id="KW-0175">Coiled coil</keyword>
<feature type="region of interest" description="Disordered" evidence="6">
    <location>
        <begin position="1"/>
        <end position="23"/>
    </location>
</feature>
<feature type="coiled-coil region" evidence="5">
    <location>
        <begin position="209"/>
        <end position="272"/>
    </location>
</feature>
<evidence type="ECO:0000256" key="6">
    <source>
        <dbReference type="SAM" id="MobiDB-lite"/>
    </source>
</evidence>
<comment type="subcellular location">
    <subcellularLocation>
        <location evidence="1">Membrane</location>
        <topology evidence="1">Multi-pass membrane protein</topology>
    </subcellularLocation>
</comment>
<protein>
    <submittedName>
        <fullName evidence="7">Chloroplastic</fullName>
    </submittedName>
</protein>
<keyword evidence="8" id="KW-1185">Reference proteome</keyword>
<evidence type="ECO:0000313" key="8">
    <source>
        <dbReference type="Proteomes" id="UP001642464"/>
    </source>
</evidence>
<evidence type="ECO:0000256" key="5">
    <source>
        <dbReference type="SAM" id="Coils"/>
    </source>
</evidence>
<feature type="compositionally biased region" description="Basic and acidic residues" evidence="6">
    <location>
        <begin position="1"/>
        <end position="11"/>
    </location>
</feature>
<reference evidence="7 8" key="1">
    <citation type="submission" date="2024-02" db="EMBL/GenBank/DDBJ databases">
        <authorList>
            <person name="Chen Y."/>
            <person name="Shah S."/>
            <person name="Dougan E. K."/>
            <person name="Thang M."/>
            <person name="Chan C."/>
        </authorList>
    </citation>
    <scope>NUCLEOTIDE SEQUENCE [LARGE SCALE GENOMIC DNA]</scope>
</reference>
<sequence>MAQTHSHDPDGPPRFSSSSATPKIHTKSGAKRAAILQNLFFGLAEGFCVMTGGCAVGTFSGGMLNPAVAVGVWMLNVAEIHSIQDGLFFFFPGGPAEDETSDEDYQLWTHRCGPAVVLLCYAAQSTLRIKRLLAAVVFRITHPSEYCKVLRCWSAEGNLNHSTDEGPALAERPSSSTEADTESALRFAANCRKVFTHPMRNEEPKNETAFALQRELEQLARELANVQNKEVRRELSERLTTAQLLSEQHGSWEEQEARSKELEMERRQLLNSLNLLGTGGLAKAASTQSLTQRNTARGTQTSKKFPAGGLERRESAALRETRESLKGLLAHFL</sequence>
<evidence type="ECO:0000256" key="2">
    <source>
        <dbReference type="ARBA" id="ARBA00022692"/>
    </source>
</evidence>
<evidence type="ECO:0000313" key="7">
    <source>
        <dbReference type="EMBL" id="CAK9108622.1"/>
    </source>
</evidence>
<feature type="compositionally biased region" description="Polar residues" evidence="6">
    <location>
        <begin position="285"/>
        <end position="303"/>
    </location>
</feature>
<dbReference type="Gene3D" id="1.20.1080.10">
    <property type="entry name" value="Glycerol uptake facilitator protein"/>
    <property type="match status" value="1"/>
</dbReference>
<comment type="caution">
    <text evidence="7">The sequence shown here is derived from an EMBL/GenBank/DDBJ whole genome shotgun (WGS) entry which is preliminary data.</text>
</comment>
<proteinExistence type="predicted"/>
<dbReference type="Proteomes" id="UP001642464">
    <property type="component" value="Unassembled WGS sequence"/>
</dbReference>
<evidence type="ECO:0000256" key="4">
    <source>
        <dbReference type="ARBA" id="ARBA00023136"/>
    </source>
</evidence>